<dbReference type="SMART" id="SM00448">
    <property type="entry name" value="REC"/>
    <property type="match status" value="1"/>
</dbReference>
<reference evidence="4 5" key="1">
    <citation type="submission" date="2018-11" db="EMBL/GenBank/DDBJ databases">
        <authorList>
            <person name="Zhou Z."/>
            <person name="Wang G."/>
        </authorList>
    </citation>
    <scope>NUCLEOTIDE SEQUENCE [LARGE SCALE GENOMIC DNA]</scope>
    <source>
        <strain evidence="4 5">KCTC42998</strain>
    </source>
</reference>
<evidence type="ECO:0000256" key="1">
    <source>
        <dbReference type="ARBA" id="ARBA00022553"/>
    </source>
</evidence>
<evidence type="ECO:0000256" key="2">
    <source>
        <dbReference type="PROSITE-ProRule" id="PRU00169"/>
    </source>
</evidence>
<dbReference type="EMBL" id="RQJP01000001">
    <property type="protein sequence ID" value="RRB16746.1"/>
    <property type="molecule type" value="Genomic_DNA"/>
</dbReference>
<protein>
    <submittedName>
        <fullName evidence="4">Response regulator</fullName>
    </submittedName>
</protein>
<dbReference type="PROSITE" id="PS50110">
    <property type="entry name" value="RESPONSE_REGULATORY"/>
    <property type="match status" value="1"/>
</dbReference>
<dbReference type="Proteomes" id="UP000274271">
    <property type="component" value="Unassembled WGS sequence"/>
</dbReference>
<comment type="caution">
    <text evidence="4">The sequence shown here is derived from an EMBL/GenBank/DDBJ whole genome shotgun (WGS) entry which is preliminary data.</text>
</comment>
<feature type="domain" description="Response regulatory" evidence="3">
    <location>
        <begin position="7"/>
        <end position="123"/>
    </location>
</feature>
<dbReference type="PANTHER" id="PTHR44591:SF3">
    <property type="entry name" value="RESPONSE REGULATORY DOMAIN-CONTAINING PROTEIN"/>
    <property type="match status" value="1"/>
</dbReference>
<dbReference type="AlphaFoldDB" id="A0A3P1CUD0"/>
<dbReference type="SUPFAM" id="SSF52172">
    <property type="entry name" value="CheY-like"/>
    <property type="match status" value="1"/>
</dbReference>
<accession>A0A3P1CUD0</accession>
<organism evidence="4 5">
    <name type="scientific">Larkinella knui</name>
    <dbReference type="NCBI Taxonomy" id="2025310"/>
    <lineage>
        <taxon>Bacteria</taxon>
        <taxon>Pseudomonadati</taxon>
        <taxon>Bacteroidota</taxon>
        <taxon>Cytophagia</taxon>
        <taxon>Cytophagales</taxon>
        <taxon>Spirosomataceae</taxon>
        <taxon>Larkinella</taxon>
    </lineage>
</organism>
<name>A0A3P1CUD0_9BACT</name>
<dbReference type="InterPro" id="IPR001789">
    <property type="entry name" value="Sig_transdc_resp-reg_receiver"/>
</dbReference>
<feature type="modified residue" description="4-aspartylphosphate" evidence="2">
    <location>
        <position position="56"/>
    </location>
</feature>
<evidence type="ECO:0000259" key="3">
    <source>
        <dbReference type="PROSITE" id="PS50110"/>
    </source>
</evidence>
<keyword evidence="5" id="KW-1185">Reference proteome</keyword>
<keyword evidence="1 2" id="KW-0597">Phosphoprotein</keyword>
<gene>
    <name evidence="4" type="ORF">EHT87_00170</name>
</gene>
<dbReference type="Gene3D" id="3.40.50.2300">
    <property type="match status" value="1"/>
</dbReference>
<dbReference type="InterPro" id="IPR050595">
    <property type="entry name" value="Bact_response_regulator"/>
</dbReference>
<dbReference type="Pfam" id="PF00072">
    <property type="entry name" value="Response_reg"/>
    <property type="match status" value="1"/>
</dbReference>
<proteinExistence type="predicted"/>
<evidence type="ECO:0000313" key="5">
    <source>
        <dbReference type="Proteomes" id="UP000274271"/>
    </source>
</evidence>
<sequence length="149" mass="16511">MKFPKLNLLIVESNSFLVRILQNALAADFNIILASNPLEARELLKKGVVVDFIITDLSLSKADGMDLIQRVRKSTRYHSLPILVLSGSEDSNTRISCLENGADDCMTKPFNPLEVRAKIQAMLRRSGNPVSRVTAGTAPWYGQLMPIRA</sequence>
<dbReference type="InterPro" id="IPR011006">
    <property type="entry name" value="CheY-like_superfamily"/>
</dbReference>
<dbReference type="OrthoDB" id="9789181at2"/>
<dbReference type="GO" id="GO:0000160">
    <property type="term" value="P:phosphorelay signal transduction system"/>
    <property type="evidence" value="ECO:0007669"/>
    <property type="project" value="InterPro"/>
</dbReference>
<evidence type="ECO:0000313" key="4">
    <source>
        <dbReference type="EMBL" id="RRB16746.1"/>
    </source>
</evidence>
<dbReference type="CDD" id="cd00156">
    <property type="entry name" value="REC"/>
    <property type="match status" value="1"/>
</dbReference>
<dbReference type="PANTHER" id="PTHR44591">
    <property type="entry name" value="STRESS RESPONSE REGULATOR PROTEIN 1"/>
    <property type="match status" value="1"/>
</dbReference>
<dbReference type="RefSeq" id="WP_124902667.1">
    <property type="nucleotide sequence ID" value="NZ_RQJP01000001.1"/>
</dbReference>